<feature type="transmembrane region" description="Helical" evidence="1">
    <location>
        <begin position="553"/>
        <end position="571"/>
    </location>
</feature>
<dbReference type="EMBL" id="CAXLJM020000038">
    <property type="protein sequence ID" value="CAL8106666.1"/>
    <property type="molecule type" value="Genomic_DNA"/>
</dbReference>
<keyword evidence="1" id="KW-0812">Transmembrane</keyword>
<evidence type="ECO:0000256" key="1">
    <source>
        <dbReference type="SAM" id="Phobius"/>
    </source>
</evidence>
<feature type="transmembrane region" description="Helical" evidence="1">
    <location>
        <begin position="529"/>
        <end position="548"/>
    </location>
</feature>
<gene>
    <name evidence="3" type="ORF">ODALV1_LOCUS12428</name>
    <name evidence="4" type="ORF">ODALV1_LOCUS20048</name>
</gene>
<proteinExistence type="predicted"/>
<keyword evidence="2" id="KW-0732">Signal</keyword>
<evidence type="ECO:0000313" key="3">
    <source>
        <dbReference type="EMBL" id="CAL8106666.1"/>
    </source>
</evidence>
<dbReference type="EMBL" id="CAXLJM020000068">
    <property type="protein sequence ID" value="CAL8123003.1"/>
    <property type="molecule type" value="Genomic_DNA"/>
</dbReference>
<evidence type="ECO:0000313" key="4">
    <source>
        <dbReference type="EMBL" id="CAL8123003.1"/>
    </source>
</evidence>
<protein>
    <submittedName>
        <fullName evidence="3">Uncharacterized protein</fullName>
    </submittedName>
</protein>
<evidence type="ECO:0000313" key="5">
    <source>
        <dbReference type="Proteomes" id="UP001642540"/>
    </source>
</evidence>
<keyword evidence="1" id="KW-1133">Transmembrane helix</keyword>
<evidence type="ECO:0000256" key="2">
    <source>
        <dbReference type="SAM" id="SignalP"/>
    </source>
</evidence>
<comment type="caution">
    <text evidence="3">The sequence shown here is derived from an EMBL/GenBank/DDBJ whole genome shotgun (WGS) entry which is preliminary data.</text>
</comment>
<dbReference type="Proteomes" id="UP001642540">
    <property type="component" value="Unassembled WGS sequence"/>
</dbReference>
<sequence>MRPQLLGFLYFTIFISIGASVSPPVKLATGIHTESIPKIFYESTINIIYEVPLFPEDSIVLENFTCTGAECSLIEHIKRLSSDTLNILKYTLPTVEYIIQPKKSRRSFLSSAFYYCCGFAESAQVDILTKTEKDLSTYTENLKNQVVQEHDAAVQTRTLINKYSDDMRYNVQSMIKAVQNNIDHLASEEKLIDSSISDIYTSTSILAKVQHRMALTMQYRSAITDCLSHRIPSSLISAEILRNDLLKLAEDIIPHNMLLAVINPFQILSLETTTCYFSNKTMLVRVQVPVVSRLNTYKLYSSTSIPFHYNNSICHLLLPSDYFILKNEQEVIPLSGKMLTQCVGGPSELCHISRYQVSSMQHINCLRESLFATKPISEYKDSCTFACSSSKSDQPIIYQFSPVIFGILQPPKDSTLKCKNEPNQQVSVSTTHGYLEVHLECHCELHLNTSIVSPDFPCLNSTEETYIHHVVPAIWTVSDSIILTPHTLYANMAEIINHRWPLDLPTLNLSSPTTPVYELPIHVDASSKFFYILVFIVFLVCIGIYILFKKLNAVDVSLIISSLMASIFPAVRAAPLQNTAENSFIFETMELVFLFAIFCTLVLILLTLRSSSILSILNDKKCAWTKGKIRLQLFNASDNLNPQCILRQTLTRPIQPPPLTVQNQQILPTLSTTS</sequence>
<keyword evidence="1" id="KW-0472">Membrane</keyword>
<feature type="transmembrane region" description="Helical" evidence="1">
    <location>
        <begin position="591"/>
        <end position="608"/>
    </location>
</feature>
<accession>A0ABP1QP75</accession>
<keyword evidence="5" id="KW-1185">Reference proteome</keyword>
<feature type="chain" id="PRO_5045029706" evidence="2">
    <location>
        <begin position="21"/>
        <end position="674"/>
    </location>
</feature>
<organism evidence="3 5">
    <name type="scientific">Orchesella dallaii</name>
    <dbReference type="NCBI Taxonomy" id="48710"/>
    <lineage>
        <taxon>Eukaryota</taxon>
        <taxon>Metazoa</taxon>
        <taxon>Ecdysozoa</taxon>
        <taxon>Arthropoda</taxon>
        <taxon>Hexapoda</taxon>
        <taxon>Collembola</taxon>
        <taxon>Entomobryomorpha</taxon>
        <taxon>Entomobryoidea</taxon>
        <taxon>Orchesellidae</taxon>
        <taxon>Orchesellinae</taxon>
        <taxon>Orchesella</taxon>
    </lineage>
</organism>
<name>A0ABP1QP75_9HEXA</name>
<feature type="signal peptide" evidence="2">
    <location>
        <begin position="1"/>
        <end position="20"/>
    </location>
</feature>
<dbReference type="Pfam" id="PF12259">
    <property type="entry name" value="Baculo_F"/>
    <property type="match status" value="1"/>
</dbReference>
<dbReference type="InterPro" id="IPR022048">
    <property type="entry name" value="Envelope_fusion-like"/>
</dbReference>
<reference evidence="3 5" key="1">
    <citation type="submission" date="2024-08" db="EMBL/GenBank/DDBJ databases">
        <authorList>
            <person name="Cucini C."/>
            <person name="Frati F."/>
        </authorList>
    </citation>
    <scope>NUCLEOTIDE SEQUENCE [LARGE SCALE GENOMIC DNA]</scope>
</reference>